<evidence type="ECO:0000256" key="10">
    <source>
        <dbReference type="ARBA" id="ARBA00035861"/>
    </source>
</evidence>
<evidence type="ECO:0000256" key="11">
    <source>
        <dbReference type="ARBA" id="ARBA00036904"/>
    </source>
</evidence>
<feature type="binding site" evidence="18">
    <location>
        <position position="43"/>
    </location>
    <ligand>
        <name>Mg(2+)</name>
        <dbReference type="ChEBI" id="CHEBI:18420"/>
    </ligand>
</feature>
<evidence type="ECO:0000313" key="20">
    <source>
        <dbReference type="EMBL" id="CAA0083056.1"/>
    </source>
</evidence>
<feature type="binding site" evidence="17">
    <location>
        <position position="29"/>
    </location>
    <ligand>
        <name>8-oxo-dGTP</name>
        <dbReference type="ChEBI" id="CHEBI:77896"/>
    </ligand>
</feature>
<evidence type="ECO:0000256" key="3">
    <source>
        <dbReference type="ARBA" id="ARBA00022457"/>
    </source>
</evidence>
<dbReference type="SUPFAM" id="SSF55811">
    <property type="entry name" value="Nudix"/>
    <property type="match status" value="1"/>
</dbReference>
<feature type="binding site" evidence="17">
    <location>
        <begin position="40"/>
        <end position="43"/>
    </location>
    <ligand>
        <name>8-oxo-dGTP</name>
        <dbReference type="ChEBI" id="CHEBI:77896"/>
    </ligand>
</feature>
<keyword evidence="8 18" id="KW-0460">Magnesium</keyword>
<keyword evidence="9" id="KW-0234">DNA repair</keyword>
<organism evidence="21 22">
    <name type="scientific">Zhongshania aliphaticivorans</name>
    <dbReference type="NCBI Taxonomy" id="1470434"/>
    <lineage>
        <taxon>Bacteria</taxon>
        <taxon>Pseudomonadati</taxon>
        <taxon>Pseudomonadota</taxon>
        <taxon>Gammaproteobacteria</taxon>
        <taxon>Cellvibrionales</taxon>
        <taxon>Spongiibacteraceae</taxon>
        <taxon>Zhongshania</taxon>
    </lineage>
</organism>
<keyword evidence="6" id="KW-0227">DNA damage</keyword>
<dbReference type="InterPro" id="IPR047127">
    <property type="entry name" value="MutT-like"/>
</dbReference>
<evidence type="ECO:0000259" key="19">
    <source>
        <dbReference type="PROSITE" id="PS51462"/>
    </source>
</evidence>
<evidence type="ECO:0000256" key="12">
    <source>
        <dbReference type="ARBA" id="ARBA00038905"/>
    </source>
</evidence>
<dbReference type="Gene3D" id="3.90.79.10">
    <property type="entry name" value="Nucleoside Triphosphate Pyrophosphohydrolase"/>
    <property type="match status" value="1"/>
</dbReference>
<dbReference type="Pfam" id="PF14815">
    <property type="entry name" value="NUDIX_4"/>
    <property type="match status" value="1"/>
</dbReference>
<evidence type="ECO:0000256" key="18">
    <source>
        <dbReference type="PIRSR" id="PIRSR603561-2"/>
    </source>
</evidence>
<accession>A0A5S9N1J5</accession>
<dbReference type="GO" id="GO:0006260">
    <property type="term" value="P:DNA replication"/>
    <property type="evidence" value="ECO:0007669"/>
    <property type="project" value="UniProtKB-KW"/>
</dbReference>
<dbReference type="RefSeq" id="WP_159267263.1">
    <property type="nucleotide sequence ID" value="NZ_CACSIK010000001.1"/>
</dbReference>
<keyword evidence="5 18" id="KW-0479">Metal-binding</keyword>
<dbReference type="InterPro" id="IPR015797">
    <property type="entry name" value="NUDIX_hydrolase-like_dom_sf"/>
</dbReference>
<evidence type="ECO:0000256" key="4">
    <source>
        <dbReference type="ARBA" id="ARBA00022705"/>
    </source>
</evidence>
<feature type="binding site" evidence="17">
    <location>
        <position position="127"/>
    </location>
    <ligand>
        <name>8-oxo-dGTP</name>
        <dbReference type="ChEBI" id="CHEBI:77896"/>
    </ligand>
</feature>
<dbReference type="AlphaFoldDB" id="A0A5S9N1J5"/>
<comment type="similarity">
    <text evidence="2">Belongs to the Nudix hydrolase family.</text>
</comment>
<dbReference type="PROSITE" id="PS00893">
    <property type="entry name" value="NUDIX_BOX"/>
    <property type="match status" value="1"/>
</dbReference>
<reference evidence="22 23" key="1">
    <citation type="submission" date="2019-11" db="EMBL/GenBank/DDBJ databases">
        <authorList>
            <person name="Holert J."/>
        </authorList>
    </citation>
    <scope>NUCLEOTIDE SEQUENCE [LARGE SCALE GENOMIC DNA]</scope>
    <source>
        <strain evidence="20">BC3_2A</strain>
        <strain evidence="21">SB11_1A</strain>
    </source>
</reference>
<dbReference type="GO" id="GO:0035539">
    <property type="term" value="F:8-oxo-7,8-dihydrodeoxyguanosine triphosphate pyrophosphatase activity"/>
    <property type="evidence" value="ECO:0007669"/>
    <property type="project" value="UniProtKB-EC"/>
</dbReference>
<dbReference type="Proteomes" id="UP000435877">
    <property type="component" value="Unassembled WGS sequence"/>
</dbReference>
<dbReference type="NCBIfam" id="TIGR00586">
    <property type="entry name" value="mutt"/>
    <property type="match status" value="1"/>
</dbReference>
<dbReference type="OrthoDB" id="9810648at2"/>
<evidence type="ECO:0000256" key="14">
    <source>
        <dbReference type="ARBA" id="ARBA00041592"/>
    </source>
</evidence>
<keyword evidence="3" id="KW-0515">Mutator protein</keyword>
<dbReference type="Proteomes" id="UP000439591">
    <property type="component" value="Unassembled WGS sequence"/>
</dbReference>
<gene>
    <name evidence="21" type="primary">mutT</name>
    <name evidence="21" type="ORF">IHBHHGIJ_00586</name>
    <name evidence="20" type="ORF">KFEGEMFD_00564</name>
</gene>
<dbReference type="PANTHER" id="PTHR47707">
    <property type="entry name" value="8-OXO-DGTP DIPHOSPHATASE"/>
    <property type="match status" value="1"/>
</dbReference>
<comment type="catalytic activity">
    <reaction evidence="10">
        <text>8-oxo-dGTP + H2O = 8-oxo-dGMP + diphosphate + H(+)</text>
        <dbReference type="Rhea" id="RHEA:31575"/>
        <dbReference type="ChEBI" id="CHEBI:15377"/>
        <dbReference type="ChEBI" id="CHEBI:15378"/>
        <dbReference type="ChEBI" id="CHEBI:33019"/>
        <dbReference type="ChEBI" id="CHEBI:63224"/>
        <dbReference type="ChEBI" id="CHEBI:77896"/>
        <dbReference type="EC" id="3.6.1.55"/>
    </reaction>
</comment>
<comment type="catalytic activity">
    <reaction evidence="11">
        <text>8-oxo-GTP + H2O = 8-oxo-GMP + diphosphate + H(+)</text>
        <dbReference type="Rhea" id="RHEA:67616"/>
        <dbReference type="ChEBI" id="CHEBI:15377"/>
        <dbReference type="ChEBI" id="CHEBI:15378"/>
        <dbReference type="ChEBI" id="CHEBI:33019"/>
        <dbReference type="ChEBI" id="CHEBI:143553"/>
        <dbReference type="ChEBI" id="CHEBI:145694"/>
    </reaction>
</comment>
<comment type="cofactor">
    <cofactor evidence="1 18">
        <name>Mg(2+)</name>
        <dbReference type="ChEBI" id="CHEBI:18420"/>
    </cofactor>
</comment>
<evidence type="ECO:0000256" key="6">
    <source>
        <dbReference type="ARBA" id="ARBA00022763"/>
    </source>
</evidence>
<evidence type="ECO:0000256" key="15">
    <source>
        <dbReference type="ARBA" id="ARBA00041979"/>
    </source>
</evidence>
<dbReference type="InterPro" id="IPR000086">
    <property type="entry name" value="NUDIX_hydrolase_dom"/>
</dbReference>
<dbReference type="GO" id="GO:0008413">
    <property type="term" value="F:8-oxo-7,8-dihydroguanosine triphosphate pyrophosphatase activity"/>
    <property type="evidence" value="ECO:0007669"/>
    <property type="project" value="InterPro"/>
</dbReference>
<dbReference type="GO" id="GO:0006281">
    <property type="term" value="P:DNA repair"/>
    <property type="evidence" value="ECO:0007669"/>
    <property type="project" value="UniProtKB-KW"/>
</dbReference>
<dbReference type="InterPro" id="IPR020476">
    <property type="entry name" value="Nudix_hydrolase"/>
</dbReference>
<proteinExistence type="inferred from homology"/>
<dbReference type="GO" id="GO:0046872">
    <property type="term" value="F:metal ion binding"/>
    <property type="evidence" value="ECO:0007669"/>
    <property type="project" value="UniProtKB-KW"/>
</dbReference>
<evidence type="ECO:0000313" key="23">
    <source>
        <dbReference type="Proteomes" id="UP000439591"/>
    </source>
</evidence>
<dbReference type="InterPro" id="IPR020084">
    <property type="entry name" value="NUDIX_hydrolase_CS"/>
</dbReference>
<dbReference type="InterPro" id="IPR029119">
    <property type="entry name" value="MutY_C"/>
</dbReference>
<feature type="domain" description="Nudix hydrolase" evidence="19">
    <location>
        <begin position="8"/>
        <end position="136"/>
    </location>
</feature>
<dbReference type="PANTHER" id="PTHR47707:SF1">
    <property type="entry name" value="NUDIX HYDROLASE FAMILY PROTEIN"/>
    <property type="match status" value="1"/>
</dbReference>
<dbReference type="GO" id="GO:0044715">
    <property type="term" value="F:8-oxo-dGDP phosphatase activity"/>
    <property type="evidence" value="ECO:0007669"/>
    <property type="project" value="TreeGrafter"/>
</dbReference>
<dbReference type="EMBL" id="CACSIM010000001">
    <property type="protein sequence ID" value="CAA0083056.1"/>
    <property type="molecule type" value="Genomic_DNA"/>
</dbReference>
<evidence type="ECO:0000256" key="9">
    <source>
        <dbReference type="ARBA" id="ARBA00023204"/>
    </source>
</evidence>
<evidence type="ECO:0000313" key="22">
    <source>
        <dbReference type="Proteomes" id="UP000435877"/>
    </source>
</evidence>
<keyword evidence="22" id="KW-1185">Reference proteome</keyword>
<evidence type="ECO:0000256" key="13">
    <source>
        <dbReference type="ARBA" id="ARBA00040794"/>
    </source>
</evidence>
<evidence type="ECO:0000256" key="8">
    <source>
        <dbReference type="ARBA" id="ARBA00022842"/>
    </source>
</evidence>
<keyword evidence="7 21" id="KW-0378">Hydrolase</keyword>
<name>A0A5S9N1J5_9GAMM</name>
<dbReference type="InterPro" id="IPR003561">
    <property type="entry name" value="Mutator_MutT"/>
</dbReference>
<protein>
    <recommendedName>
        <fullName evidence="13">8-oxo-dGTP diphosphatase</fullName>
        <ecNumber evidence="12">3.6.1.55</ecNumber>
    </recommendedName>
    <alternativeName>
        <fullName evidence="16">7,8-dihydro-8-oxoguanine-triphosphatase</fullName>
    </alternativeName>
    <alternativeName>
        <fullName evidence="15">Mutator protein MutT</fullName>
    </alternativeName>
    <alternativeName>
        <fullName evidence="14">dGTP pyrophosphohydrolase</fullName>
    </alternativeName>
</protein>
<dbReference type="GO" id="GO:0044716">
    <property type="term" value="F:8-oxo-GDP phosphatase activity"/>
    <property type="evidence" value="ECO:0007669"/>
    <property type="project" value="TreeGrafter"/>
</dbReference>
<evidence type="ECO:0000313" key="21">
    <source>
        <dbReference type="EMBL" id="CAA0083716.1"/>
    </source>
</evidence>
<dbReference type="CDD" id="cd03425">
    <property type="entry name" value="NUDIX_MutT_NudA_like"/>
    <property type="match status" value="1"/>
</dbReference>
<sequence length="141" mass="15593">MPNTEVNPCVHVAVGVVFNSQGQILIARRHEGAHQGGLWEFPGGKVELGESVCEALLRELDEELGISIHTDRCVQLIEIQHSYTDKDVLLDVWLVSEFTGEAVGKEGQPLCWVTPDKLSEYQFPKANEAIIDAILNGLNEK</sequence>
<dbReference type="FunFam" id="3.90.79.10:FF:000014">
    <property type="entry name" value="8-oxo-dGTP diphosphatase MutT"/>
    <property type="match status" value="1"/>
</dbReference>
<evidence type="ECO:0000256" key="7">
    <source>
        <dbReference type="ARBA" id="ARBA00022801"/>
    </source>
</evidence>
<feature type="binding site" evidence="18">
    <location>
        <position position="63"/>
    </location>
    <ligand>
        <name>Mg(2+)</name>
        <dbReference type="ChEBI" id="CHEBI:18420"/>
    </ligand>
</feature>
<evidence type="ECO:0000256" key="16">
    <source>
        <dbReference type="ARBA" id="ARBA00042798"/>
    </source>
</evidence>
<evidence type="ECO:0000256" key="2">
    <source>
        <dbReference type="ARBA" id="ARBA00005582"/>
    </source>
</evidence>
<dbReference type="PROSITE" id="PS51462">
    <property type="entry name" value="NUDIX"/>
    <property type="match status" value="1"/>
</dbReference>
<evidence type="ECO:0000256" key="17">
    <source>
        <dbReference type="PIRSR" id="PIRSR603561-1"/>
    </source>
</evidence>
<evidence type="ECO:0000256" key="5">
    <source>
        <dbReference type="ARBA" id="ARBA00022723"/>
    </source>
</evidence>
<dbReference type="EMBL" id="CACSIK010000001">
    <property type="protein sequence ID" value="CAA0083716.1"/>
    <property type="molecule type" value="Genomic_DNA"/>
</dbReference>
<dbReference type="EC" id="3.6.1.55" evidence="12"/>
<evidence type="ECO:0000256" key="1">
    <source>
        <dbReference type="ARBA" id="ARBA00001946"/>
    </source>
</evidence>
<feature type="binding site" evidence="17">
    <location>
        <position position="34"/>
    </location>
    <ligand>
        <name>8-oxo-dGTP</name>
        <dbReference type="ChEBI" id="CHEBI:77896"/>
    </ligand>
</feature>
<dbReference type="PRINTS" id="PR00502">
    <property type="entry name" value="NUDIXFAMILY"/>
</dbReference>
<keyword evidence="4" id="KW-0235">DNA replication</keyword>